<dbReference type="AlphaFoldDB" id="A0AAN7NTH0"/>
<keyword evidence="2" id="KW-1133">Transmembrane helix</keyword>
<organism evidence="3 4">
    <name type="scientific">Aquatica leii</name>
    <dbReference type="NCBI Taxonomy" id="1421715"/>
    <lineage>
        <taxon>Eukaryota</taxon>
        <taxon>Metazoa</taxon>
        <taxon>Ecdysozoa</taxon>
        <taxon>Arthropoda</taxon>
        <taxon>Hexapoda</taxon>
        <taxon>Insecta</taxon>
        <taxon>Pterygota</taxon>
        <taxon>Neoptera</taxon>
        <taxon>Endopterygota</taxon>
        <taxon>Coleoptera</taxon>
        <taxon>Polyphaga</taxon>
        <taxon>Elateriformia</taxon>
        <taxon>Elateroidea</taxon>
        <taxon>Lampyridae</taxon>
        <taxon>Luciolinae</taxon>
        <taxon>Aquatica</taxon>
    </lineage>
</organism>
<name>A0AAN7NTH0_9COLE</name>
<evidence type="ECO:0000256" key="1">
    <source>
        <dbReference type="SAM" id="MobiDB-lite"/>
    </source>
</evidence>
<evidence type="ECO:0000313" key="4">
    <source>
        <dbReference type="Proteomes" id="UP001353858"/>
    </source>
</evidence>
<gene>
    <name evidence="3" type="ORF">RN001_015589</name>
</gene>
<evidence type="ECO:0000256" key="2">
    <source>
        <dbReference type="SAM" id="Phobius"/>
    </source>
</evidence>
<sequence>MIKVFGVLLPIFVLVFFENVKLILTYSKVSRWGANNTINFADEGRSNGQTFWSQRTNIQSESLRQPVYYHKSSSKLDNDNIDSVPAKGEVEERFNPRPYFDFVFNDPPKQNKPNNQPTTKKPSYPKATSPTIIYGTPVNIPLPKPPTDLYASPFSSYNPPDQKPNDFKIVQSDLLNFPPNNNQPSSTVPNTGKKPKKKIPSTSYGIPDSQLSQPATDSGDISSYNEYLPPIKENLNKPLESTQKPYFSDDEHDDNSYQRPMPEYEPPMVQTPMPPSQPQPTYLDHPPKNNVHSMPSMAEDDLSPPPEDTSFVKFPQYLDHDPHDHGYYNFHHDHDVYHEVHTTAATTTSTEAPRAGHYSYYYLGRKLWYIPLYFSIYFIVYVTVLILKSIARHKIQFSHHFDKGRSARQLDADVLNQTVMTAIDESRNKYM</sequence>
<keyword evidence="2" id="KW-0472">Membrane</keyword>
<proteinExistence type="predicted"/>
<feature type="transmembrane region" description="Helical" evidence="2">
    <location>
        <begin position="367"/>
        <end position="387"/>
    </location>
</feature>
<dbReference type="EMBL" id="JARPUR010000008">
    <property type="protein sequence ID" value="KAK4871465.1"/>
    <property type="molecule type" value="Genomic_DNA"/>
</dbReference>
<evidence type="ECO:0000313" key="3">
    <source>
        <dbReference type="EMBL" id="KAK4871465.1"/>
    </source>
</evidence>
<comment type="caution">
    <text evidence="3">The sequence shown here is derived from an EMBL/GenBank/DDBJ whole genome shotgun (WGS) entry which is preliminary data.</text>
</comment>
<feature type="compositionally biased region" description="Polar residues" evidence="1">
    <location>
        <begin position="200"/>
        <end position="225"/>
    </location>
</feature>
<reference evidence="4" key="1">
    <citation type="submission" date="2023-01" db="EMBL/GenBank/DDBJ databases">
        <title>Key to firefly adult light organ development and bioluminescence: homeobox transcription factors regulate luciferase expression and transportation to peroxisome.</title>
        <authorList>
            <person name="Fu X."/>
        </authorList>
    </citation>
    <scope>NUCLEOTIDE SEQUENCE [LARGE SCALE GENOMIC DNA]</scope>
</reference>
<dbReference type="Proteomes" id="UP001353858">
    <property type="component" value="Unassembled WGS sequence"/>
</dbReference>
<protein>
    <submittedName>
        <fullName evidence="3">Uncharacterized protein</fullName>
    </submittedName>
</protein>
<keyword evidence="4" id="KW-1185">Reference proteome</keyword>
<feature type="compositionally biased region" description="Polar residues" evidence="1">
    <location>
        <begin position="178"/>
        <end position="190"/>
    </location>
</feature>
<feature type="region of interest" description="Disordered" evidence="1">
    <location>
        <begin position="101"/>
        <end position="130"/>
    </location>
</feature>
<feature type="compositionally biased region" description="Low complexity" evidence="1">
    <location>
        <begin position="107"/>
        <end position="122"/>
    </location>
</feature>
<keyword evidence="2" id="KW-0812">Transmembrane</keyword>
<feature type="region of interest" description="Disordered" evidence="1">
    <location>
        <begin position="173"/>
        <end position="306"/>
    </location>
</feature>
<accession>A0AAN7NTH0</accession>